<dbReference type="OrthoDB" id="5877342at2759"/>
<proteinExistence type="predicted"/>
<gene>
    <name evidence="2" type="ORF">HPBE_LOCUS7309</name>
</gene>
<feature type="region of interest" description="Disordered" evidence="1">
    <location>
        <begin position="24"/>
        <end position="68"/>
    </location>
</feature>
<reference evidence="2" key="1">
    <citation type="submission" date="2018-11" db="EMBL/GenBank/DDBJ databases">
        <authorList>
            <consortium name="Pathogen Informatics"/>
        </authorList>
    </citation>
    <scope>NUCLEOTIDE SEQUENCE [LARGE SCALE GENOMIC DNA]</scope>
</reference>
<name>A0A3P7XCB0_HELPZ</name>
<dbReference type="AlphaFoldDB" id="A0A3P7XCB0"/>
<protein>
    <submittedName>
        <fullName evidence="2">Uncharacterized protein</fullName>
    </submittedName>
</protein>
<evidence type="ECO:0000313" key="2">
    <source>
        <dbReference type="EMBL" id="VDO71690.1"/>
    </source>
</evidence>
<dbReference type="EMBL" id="UZAH01025855">
    <property type="protein sequence ID" value="VDO71690.1"/>
    <property type="molecule type" value="Genomic_DNA"/>
</dbReference>
<accession>A0A3P7XCB0</accession>
<organism evidence="2">
    <name type="scientific">Heligmosomoides polygyrus</name>
    <name type="common">Parasitic roundworm</name>
    <dbReference type="NCBI Taxonomy" id="6339"/>
    <lineage>
        <taxon>Eukaryota</taxon>
        <taxon>Metazoa</taxon>
        <taxon>Ecdysozoa</taxon>
        <taxon>Nematoda</taxon>
        <taxon>Chromadorea</taxon>
        <taxon>Rhabditida</taxon>
        <taxon>Rhabditina</taxon>
        <taxon>Rhabditomorpha</taxon>
        <taxon>Strongyloidea</taxon>
        <taxon>Heligmosomidae</taxon>
        <taxon>Heligmosomoides</taxon>
    </lineage>
</organism>
<sequence length="111" mass="12851">MLFLTKRLSLAPSIIAKTWPLIWNSGPAKSFEPPKGDSRKKKDAKDESRKLLPYPEVKPPTASQKKRRIIELEKEKREKIASGFYQVSIERDHHATLPDQVRVSDSKRRKD</sequence>
<evidence type="ECO:0000256" key="1">
    <source>
        <dbReference type="SAM" id="MobiDB-lite"/>
    </source>
</evidence>